<organism evidence="1 2">
    <name type="scientific">Cupriavidus malaysiensis</name>
    <dbReference type="NCBI Taxonomy" id="367825"/>
    <lineage>
        <taxon>Bacteria</taxon>
        <taxon>Pseudomonadati</taxon>
        <taxon>Pseudomonadota</taxon>
        <taxon>Betaproteobacteria</taxon>
        <taxon>Burkholderiales</taxon>
        <taxon>Burkholderiaceae</taxon>
        <taxon>Cupriavidus</taxon>
    </lineage>
</organism>
<dbReference type="EMBL" id="CP017754">
    <property type="protein sequence ID" value="AOZ04747.1"/>
    <property type="molecule type" value="Genomic_DNA"/>
</dbReference>
<dbReference type="RefSeq" id="WP_071068543.1">
    <property type="nucleotide sequence ID" value="NZ_CP017754.1"/>
</dbReference>
<dbReference type="Proteomes" id="UP000177515">
    <property type="component" value="Chromosome 1"/>
</dbReference>
<accession>A0ABN4TC92</accession>
<sequence>MAGKAGSGRAAAVTASSKEAAAAARIRVGIGGWAYAPWRDNFYPAGLAQARELEFASRHLSAIEINSTYHGTQKRASFLKWREQTPDGFVFSVKASRFATNRRVLAQAGDSVARFLDSGIAALGDKLGPVVWQFAPAKRFEAEDFETFLNLLPAQVEGVRLRHVLEVRHESFASPDYLALARRYRMATVFADSPRFPSLADLSADFVYARLMGSSEKLKHGYAPKALDAWRERAMAWSAGDEPADLPRVGEAPAPRRQREVFVFFINGAKERAPAAAQALLDRLGWRGPGWPPA</sequence>
<dbReference type="Pfam" id="PF01904">
    <property type="entry name" value="DUF72"/>
    <property type="match status" value="1"/>
</dbReference>
<name>A0ABN4TC92_9BURK</name>
<evidence type="ECO:0000313" key="1">
    <source>
        <dbReference type="EMBL" id="AOZ04747.1"/>
    </source>
</evidence>
<keyword evidence="2" id="KW-1185">Reference proteome</keyword>
<dbReference type="Gene3D" id="3.20.20.410">
    <property type="entry name" value="Protein of unknown function UPF0759"/>
    <property type="match status" value="1"/>
</dbReference>
<evidence type="ECO:0008006" key="3">
    <source>
        <dbReference type="Google" id="ProtNLM"/>
    </source>
</evidence>
<evidence type="ECO:0000313" key="2">
    <source>
        <dbReference type="Proteomes" id="UP000177515"/>
    </source>
</evidence>
<dbReference type="PANTHER" id="PTHR30348">
    <property type="entry name" value="UNCHARACTERIZED PROTEIN YECE"/>
    <property type="match status" value="1"/>
</dbReference>
<dbReference type="InterPro" id="IPR036520">
    <property type="entry name" value="UPF0759_sf"/>
</dbReference>
<dbReference type="PANTHER" id="PTHR30348:SF4">
    <property type="entry name" value="DUF72 DOMAIN-CONTAINING PROTEIN"/>
    <property type="match status" value="1"/>
</dbReference>
<dbReference type="InterPro" id="IPR002763">
    <property type="entry name" value="DUF72"/>
</dbReference>
<gene>
    <name evidence="1" type="ORF">BKK80_02030</name>
</gene>
<dbReference type="SUPFAM" id="SSF117396">
    <property type="entry name" value="TM1631-like"/>
    <property type="match status" value="1"/>
</dbReference>
<reference evidence="1 2" key="1">
    <citation type="submission" date="2016-10" db="EMBL/GenBank/DDBJ databases">
        <title>Complete genome sequences of three Cupriavidus strains isolated from various Malaysian environments.</title>
        <authorList>
            <person name="Abdullah A.A.-A."/>
            <person name="Shafie N.A.H."/>
            <person name="Lau N.S."/>
        </authorList>
    </citation>
    <scope>NUCLEOTIDE SEQUENCE [LARGE SCALE GENOMIC DNA]</scope>
    <source>
        <strain evidence="1 2">USMAA1020</strain>
    </source>
</reference>
<proteinExistence type="predicted"/>
<protein>
    <recommendedName>
        <fullName evidence="3">DUF72 domain-containing protein</fullName>
    </recommendedName>
</protein>